<dbReference type="InterPro" id="IPR036388">
    <property type="entry name" value="WH-like_DNA-bd_sf"/>
</dbReference>
<evidence type="ECO:0000256" key="3">
    <source>
        <dbReference type="ARBA" id="ARBA00022833"/>
    </source>
</evidence>
<comment type="cofactor">
    <cofactor evidence="7">
        <name>Zn(2+)</name>
        <dbReference type="ChEBI" id="CHEBI:29105"/>
    </cofactor>
    <text evidence="7">Binds 1 zinc ion per subunit.</text>
</comment>
<accession>A0AAE3VEF2</accession>
<dbReference type="GO" id="GO:1900376">
    <property type="term" value="P:regulation of secondary metabolite biosynthetic process"/>
    <property type="evidence" value="ECO:0007669"/>
    <property type="project" value="TreeGrafter"/>
</dbReference>
<dbReference type="CDD" id="cd07153">
    <property type="entry name" value="Fur_like"/>
    <property type="match status" value="1"/>
</dbReference>
<keyword evidence="3 7" id="KW-0862">Zinc</keyword>
<comment type="caution">
    <text evidence="8">The sequence shown here is derived from an EMBL/GenBank/DDBJ whole genome shotgun (WGS) entry which is preliminary data.</text>
</comment>
<keyword evidence="9" id="KW-1185">Reference proteome</keyword>
<protein>
    <submittedName>
        <fullName evidence="8">Fur family peroxide stress response transcriptional regulator</fullName>
    </submittedName>
</protein>
<keyword evidence="2" id="KW-0678">Repressor</keyword>
<reference evidence="8" key="1">
    <citation type="submission" date="2023-07" db="EMBL/GenBank/DDBJ databases">
        <title>Genomic Encyclopedia of Type Strains, Phase IV (KMG-IV): sequencing the most valuable type-strain genomes for metagenomic binning, comparative biology and taxonomic classification.</title>
        <authorList>
            <person name="Goeker M."/>
        </authorList>
    </citation>
    <scope>NUCLEOTIDE SEQUENCE</scope>
    <source>
        <strain evidence="8">DSM 24202</strain>
    </source>
</reference>
<dbReference type="Pfam" id="PF01475">
    <property type="entry name" value="FUR"/>
    <property type="match status" value="1"/>
</dbReference>
<feature type="binding site" evidence="7">
    <location>
        <position position="94"/>
    </location>
    <ligand>
        <name>Zn(2+)</name>
        <dbReference type="ChEBI" id="CHEBI:29105"/>
    </ligand>
</feature>
<dbReference type="EMBL" id="JAUSVL010000001">
    <property type="protein sequence ID" value="MDQ0288788.1"/>
    <property type="molecule type" value="Genomic_DNA"/>
</dbReference>
<dbReference type="GO" id="GO:0008270">
    <property type="term" value="F:zinc ion binding"/>
    <property type="evidence" value="ECO:0007669"/>
    <property type="project" value="TreeGrafter"/>
</dbReference>
<dbReference type="Proteomes" id="UP001238163">
    <property type="component" value="Unassembled WGS sequence"/>
</dbReference>
<evidence type="ECO:0000313" key="8">
    <source>
        <dbReference type="EMBL" id="MDQ0288788.1"/>
    </source>
</evidence>
<dbReference type="InterPro" id="IPR036390">
    <property type="entry name" value="WH_DNA-bd_sf"/>
</dbReference>
<evidence type="ECO:0000256" key="7">
    <source>
        <dbReference type="PIRSR" id="PIRSR602481-1"/>
    </source>
</evidence>
<feature type="binding site" evidence="7">
    <location>
        <position position="97"/>
    </location>
    <ligand>
        <name>Zn(2+)</name>
        <dbReference type="ChEBI" id="CHEBI:29105"/>
    </ligand>
</feature>
<evidence type="ECO:0000256" key="1">
    <source>
        <dbReference type="ARBA" id="ARBA00007957"/>
    </source>
</evidence>
<keyword evidence="7" id="KW-0479">Metal-binding</keyword>
<feature type="binding site" evidence="7">
    <location>
        <position position="134"/>
    </location>
    <ligand>
        <name>Zn(2+)</name>
        <dbReference type="ChEBI" id="CHEBI:29105"/>
    </ligand>
</feature>
<keyword evidence="4" id="KW-0805">Transcription regulation</keyword>
<dbReference type="InterPro" id="IPR002481">
    <property type="entry name" value="FUR"/>
</dbReference>
<dbReference type="PANTHER" id="PTHR33202:SF8">
    <property type="entry name" value="PEROXIDE-RESPONSIVE REPRESSOR PERR"/>
    <property type="match status" value="1"/>
</dbReference>
<organism evidence="8 9">
    <name type="scientific">Oligosphaera ethanolica</name>
    <dbReference type="NCBI Taxonomy" id="760260"/>
    <lineage>
        <taxon>Bacteria</taxon>
        <taxon>Pseudomonadati</taxon>
        <taxon>Lentisphaerota</taxon>
        <taxon>Oligosphaeria</taxon>
        <taxon>Oligosphaerales</taxon>
        <taxon>Oligosphaeraceae</taxon>
        <taxon>Oligosphaera</taxon>
    </lineage>
</organism>
<keyword evidence="6" id="KW-0804">Transcription</keyword>
<gene>
    <name evidence="8" type="ORF">J3R75_000895</name>
</gene>
<dbReference type="RefSeq" id="WP_307260120.1">
    <property type="nucleotide sequence ID" value="NZ_JAUSVL010000001.1"/>
</dbReference>
<proteinExistence type="inferred from homology"/>
<evidence type="ECO:0000256" key="5">
    <source>
        <dbReference type="ARBA" id="ARBA00023125"/>
    </source>
</evidence>
<dbReference type="GO" id="GO:0045892">
    <property type="term" value="P:negative regulation of DNA-templated transcription"/>
    <property type="evidence" value="ECO:0007669"/>
    <property type="project" value="TreeGrafter"/>
</dbReference>
<evidence type="ECO:0000256" key="4">
    <source>
        <dbReference type="ARBA" id="ARBA00023015"/>
    </source>
</evidence>
<sequence>MVTLKDFQSICLEKGLRATQQRYEIYKILAGTTSHPGAEEVFKQAKAIQPMLSFDTVYRTLGVFVDKGIISQVEILAGKVRFDGNPSPHPHAICTVCDKVVDCHHMTNPHPKDYSDVPGFATVRSAHLELRGVCQECAARNTHRQAVAQ</sequence>
<dbReference type="GO" id="GO:0000976">
    <property type="term" value="F:transcription cis-regulatory region binding"/>
    <property type="evidence" value="ECO:0007669"/>
    <property type="project" value="TreeGrafter"/>
</dbReference>
<dbReference type="SUPFAM" id="SSF46785">
    <property type="entry name" value="Winged helix' DNA-binding domain"/>
    <property type="match status" value="1"/>
</dbReference>
<name>A0AAE3VEF2_9BACT</name>
<feature type="binding site" evidence="7">
    <location>
        <position position="137"/>
    </location>
    <ligand>
        <name>Zn(2+)</name>
        <dbReference type="ChEBI" id="CHEBI:29105"/>
    </ligand>
</feature>
<comment type="similarity">
    <text evidence="1">Belongs to the Fur family.</text>
</comment>
<evidence type="ECO:0000313" key="9">
    <source>
        <dbReference type="Proteomes" id="UP001238163"/>
    </source>
</evidence>
<dbReference type="Gene3D" id="3.30.1490.190">
    <property type="match status" value="1"/>
</dbReference>
<dbReference type="Gene3D" id="1.10.10.10">
    <property type="entry name" value="Winged helix-like DNA-binding domain superfamily/Winged helix DNA-binding domain"/>
    <property type="match status" value="1"/>
</dbReference>
<evidence type="ECO:0000256" key="6">
    <source>
        <dbReference type="ARBA" id="ARBA00023163"/>
    </source>
</evidence>
<evidence type="ECO:0000256" key="2">
    <source>
        <dbReference type="ARBA" id="ARBA00022491"/>
    </source>
</evidence>
<dbReference type="AlphaFoldDB" id="A0AAE3VEF2"/>
<dbReference type="PANTHER" id="PTHR33202">
    <property type="entry name" value="ZINC UPTAKE REGULATION PROTEIN"/>
    <property type="match status" value="1"/>
</dbReference>
<dbReference type="GO" id="GO:0003700">
    <property type="term" value="F:DNA-binding transcription factor activity"/>
    <property type="evidence" value="ECO:0007669"/>
    <property type="project" value="InterPro"/>
</dbReference>
<keyword evidence="5" id="KW-0238">DNA-binding</keyword>
<dbReference type="InterPro" id="IPR043135">
    <property type="entry name" value="Fur_C"/>
</dbReference>